<feature type="region of interest" description="Disordered" evidence="1">
    <location>
        <begin position="174"/>
        <end position="232"/>
    </location>
</feature>
<name>A0A7S1WGA2_ALECA</name>
<feature type="transmembrane region" description="Helical" evidence="2">
    <location>
        <begin position="117"/>
        <end position="137"/>
    </location>
</feature>
<keyword evidence="2" id="KW-1133">Transmembrane helix</keyword>
<sequence>MKQSSAELLHVVCFVHLIICLAFICVPSDQPLELGGVLVYPTLQWVYATFCCFCGISVVAAGVGTVYNIAVHIDIYYYVLLLSALADVAWLVLFLVFGHSCRSFPSGTHKNPHLMKVVTCAVTSGGVLVCLILLFAFKVVGMAAATRTAAEARSKQCEELLPYLDKSMGQMASAEGRDALQSPAEDTYDPQHGYPAQQWQGPGMRMEPSLSFRSAPHPSQGAARGPPATYGSVENLSAPELGEAAVAARSAAVALSGPTQGELEAMEAAAPTFSRQSSSAHSTQNPFGSIIFGPGELPKGIRPEDLPPSMPAVR</sequence>
<accession>A0A7S1WGA2</accession>
<feature type="compositionally biased region" description="Polar residues" evidence="1">
    <location>
        <begin position="275"/>
        <end position="287"/>
    </location>
</feature>
<feature type="region of interest" description="Disordered" evidence="1">
    <location>
        <begin position="275"/>
        <end position="314"/>
    </location>
</feature>
<organism evidence="3">
    <name type="scientific">Alexandrium catenella</name>
    <name type="common">Red tide dinoflagellate</name>
    <name type="synonym">Gonyaulax catenella</name>
    <dbReference type="NCBI Taxonomy" id="2925"/>
    <lineage>
        <taxon>Eukaryota</taxon>
        <taxon>Sar</taxon>
        <taxon>Alveolata</taxon>
        <taxon>Dinophyceae</taxon>
        <taxon>Gonyaulacales</taxon>
        <taxon>Pyrocystaceae</taxon>
        <taxon>Alexandrium</taxon>
    </lineage>
</organism>
<evidence type="ECO:0000313" key="3">
    <source>
        <dbReference type="EMBL" id="CAD9166597.1"/>
    </source>
</evidence>
<keyword evidence="2" id="KW-0812">Transmembrane</keyword>
<protein>
    <submittedName>
        <fullName evidence="3">Uncharacterized protein</fullName>
    </submittedName>
</protein>
<dbReference type="AlphaFoldDB" id="A0A7S1WGA2"/>
<feature type="transmembrane region" description="Helical" evidence="2">
    <location>
        <begin position="75"/>
        <end position="97"/>
    </location>
</feature>
<gene>
    <name evidence="3" type="ORF">ACAT0790_LOCUS43365</name>
</gene>
<reference evidence="3" key="1">
    <citation type="submission" date="2021-01" db="EMBL/GenBank/DDBJ databases">
        <authorList>
            <person name="Corre E."/>
            <person name="Pelletier E."/>
            <person name="Niang G."/>
            <person name="Scheremetjew M."/>
            <person name="Finn R."/>
            <person name="Kale V."/>
            <person name="Holt S."/>
            <person name="Cochrane G."/>
            <person name="Meng A."/>
            <person name="Brown T."/>
            <person name="Cohen L."/>
        </authorList>
    </citation>
    <scope>NUCLEOTIDE SEQUENCE</scope>
    <source>
        <strain evidence="3">OF101</strain>
    </source>
</reference>
<dbReference type="EMBL" id="HBGE01072436">
    <property type="protein sequence ID" value="CAD9166597.1"/>
    <property type="molecule type" value="Transcribed_RNA"/>
</dbReference>
<proteinExistence type="predicted"/>
<feature type="transmembrane region" description="Helical" evidence="2">
    <location>
        <begin position="46"/>
        <end position="69"/>
    </location>
</feature>
<feature type="transmembrane region" description="Helical" evidence="2">
    <location>
        <begin position="6"/>
        <end position="26"/>
    </location>
</feature>
<keyword evidence="2" id="KW-0472">Membrane</keyword>
<evidence type="ECO:0000256" key="1">
    <source>
        <dbReference type="SAM" id="MobiDB-lite"/>
    </source>
</evidence>
<evidence type="ECO:0000256" key="2">
    <source>
        <dbReference type="SAM" id="Phobius"/>
    </source>
</evidence>